<gene>
    <name evidence="3" type="ORF">Mgra_00007505</name>
</gene>
<organism evidence="3 4">
    <name type="scientific">Meloidogyne graminicola</name>
    <dbReference type="NCBI Taxonomy" id="189291"/>
    <lineage>
        <taxon>Eukaryota</taxon>
        <taxon>Metazoa</taxon>
        <taxon>Ecdysozoa</taxon>
        <taxon>Nematoda</taxon>
        <taxon>Chromadorea</taxon>
        <taxon>Rhabditida</taxon>
        <taxon>Tylenchina</taxon>
        <taxon>Tylenchomorpha</taxon>
        <taxon>Tylenchoidea</taxon>
        <taxon>Meloidogynidae</taxon>
        <taxon>Meloidogyninae</taxon>
        <taxon>Meloidogyne</taxon>
    </lineage>
</organism>
<dbReference type="OrthoDB" id="5870453at2759"/>
<feature type="non-terminal residue" evidence="3">
    <location>
        <position position="1"/>
    </location>
</feature>
<evidence type="ECO:0000313" key="3">
    <source>
        <dbReference type="EMBL" id="KAF7633078.1"/>
    </source>
</evidence>
<name>A0A8S9ZIC4_9BILA</name>
<evidence type="ECO:0008006" key="5">
    <source>
        <dbReference type="Google" id="ProtNLM"/>
    </source>
</evidence>
<proteinExistence type="predicted"/>
<keyword evidence="2" id="KW-0812">Transmembrane</keyword>
<feature type="transmembrane region" description="Helical" evidence="2">
    <location>
        <begin position="175"/>
        <end position="196"/>
    </location>
</feature>
<evidence type="ECO:0000313" key="4">
    <source>
        <dbReference type="Proteomes" id="UP000605970"/>
    </source>
</evidence>
<sequence>MNSPNLLSLEFSLFIHFRDDRLQLRDLNELPISLTDEFIPWQPKIQLFPLLTTKTINYQKNTYLSPNNGLITFIYRFSGQIFCESQTWKEPFEKYFCHFWIETEPDERLQLTVIRDLRPINQINYIKNNFEEWPWLLLKFNFYSKKWQKALICFYLPSLMLFISALLAQWKRRKIQIFVLICVIICLILLQNIYFTSSFSTKINLMDLWLISIFVHLICLLSIDLTFPSRRIIIFKQKIIKKSDNENKNNELIMENPNRNKQKEINNNNYYSPSLFSTLARKIVPLTITNQFRPTFLPSSSNSLNHHYVSSPKLSSFNNHSSKRHIISVLPNKYIYSSPSSPYCSSPKQDFTSYNQIAVSTSSVPPFKDYSIQPELTEKINNPNNEKRHKAIIQLLDEMEYIRNIDDNNLIINYNDKEKNNKIINTNNINSSNQPNTSHNLLKQPLLSSTIPLNIPQSFPLQKQFYSSKNSIKEYKIGKTEQFSGDEEEEEEEIGRIEGNGLGMPKQKRLPFLVIFTIFKL</sequence>
<keyword evidence="4" id="KW-1185">Reference proteome</keyword>
<reference evidence="3" key="1">
    <citation type="journal article" date="2020" name="Ecol. Evol.">
        <title>Genome structure and content of the rice root-knot nematode (Meloidogyne graminicola).</title>
        <authorList>
            <person name="Phan N.T."/>
            <person name="Danchin E.G.J."/>
            <person name="Klopp C."/>
            <person name="Perfus-Barbeoch L."/>
            <person name="Kozlowski D.K."/>
            <person name="Koutsovoulos G.D."/>
            <person name="Lopez-Roques C."/>
            <person name="Bouchez O."/>
            <person name="Zahm M."/>
            <person name="Besnard G."/>
            <person name="Bellafiore S."/>
        </authorList>
    </citation>
    <scope>NUCLEOTIDE SEQUENCE</scope>
    <source>
        <strain evidence="3">VN-18</strain>
    </source>
</reference>
<feature type="region of interest" description="Disordered" evidence="1">
    <location>
        <begin position="481"/>
        <end position="500"/>
    </location>
</feature>
<dbReference type="EMBL" id="JABEBT010000085">
    <property type="protein sequence ID" value="KAF7633078.1"/>
    <property type="molecule type" value="Genomic_DNA"/>
</dbReference>
<protein>
    <recommendedName>
        <fullName evidence="5">Neur_chan_LBD domain-containing protein</fullName>
    </recommendedName>
</protein>
<feature type="compositionally biased region" description="Acidic residues" evidence="1">
    <location>
        <begin position="484"/>
        <end position="493"/>
    </location>
</feature>
<feature type="transmembrane region" description="Helical" evidence="2">
    <location>
        <begin position="147"/>
        <end position="168"/>
    </location>
</feature>
<comment type="caution">
    <text evidence="3">The sequence shown here is derived from an EMBL/GenBank/DDBJ whole genome shotgun (WGS) entry which is preliminary data.</text>
</comment>
<keyword evidence="2" id="KW-1133">Transmembrane helix</keyword>
<dbReference type="AlphaFoldDB" id="A0A8S9ZIC4"/>
<evidence type="ECO:0000256" key="2">
    <source>
        <dbReference type="SAM" id="Phobius"/>
    </source>
</evidence>
<feature type="transmembrane region" description="Helical" evidence="2">
    <location>
        <begin position="208"/>
        <end position="227"/>
    </location>
</feature>
<dbReference type="Proteomes" id="UP000605970">
    <property type="component" value="Unassembled WGS sequence"/>
</dbReference>
<evidence type="ECO:0000256" key="1">
    <source>
        <dbReference type="SAM" id="MobiDB-lite"/>
    </source>
</evidence>
<keyword evidence="2" id="KW-0472">Membrane</keyword>
<accession>A0A8S9ZIC4</accession>